<dbReference type="GO" id="GO:0004141">
    <property type="term" value="F:dethiobiotin synthase activity"/>
    <property type="evidence" value="ECO:0007669"/>
    <property type="project" value="UniProtKB-EC"/>
</dbReference>
<comment type="cofactor">
    <cofactor evidence="2">
        <name>Mg(2+)</name>
        <dbReference type="ChEBI" id="CHEBI:18420"/>
    </cofactor>
</comment>
<comment type="caution">
    <text evidence="3">The sequence shown here is derived from an EMBL/GenBank/DDBJ whole genome shotgun (WGS) entry which is preliminary data.</text>
</comment>
<feature type="binding site" evidence="2">
    <location>
        <position position="53"/>
    </location>
    <ligand>
        <name>ATP</name>
        <dbReference type="ChEBI" id="CHEBI:30616"/>
    </ligand>
</feature>
<keyword evidence="2" id="KW-0479">Metal-binding</keyword>
<accession>A0ABW6CTX6</accession>
<evidence type="ECO:0000256" key="1">
    <source>
        <dbReference type="ARBA" id="ARBA00022756"/>
    </source>
</evidence>
<comment type="similarity">
    <text evidence="2">Belongs to the dethiobiotin synthetase family.</text>
</comment>
<keyword evidence="2" id="KW-0460">Magnesium</keyword>
<comment type="pathway">
    <text evidence="2">Cofactor biosynthesis; biotin biosynthesis; biotin from 7,8-diaminononanoate: step 1/2.</text>
</comment>
<comment type="subunit">
    <text evidence="2">Homodimer.</text>
</comment>
<sequence>MRAVFIAGAHTDVGKTWAASALLKAARARGLTVAALKPVVTGYLPSVATDTSDPGRLLAALGRDLTAEALEAMSPLRFEAALSPPMAARLEGVTLTLDDLLAVCRPVLAAQTADLLLVEGAGGVMSPLAEDATGLDLQLALGLPTVLVGGSYLGGVSHTLTALEVLRARGLAVLGVVVSQSADPGAPDFPQTVAAIARFAGDVPVLAAPRDDESWASALL</sequence>
<feature type="binding site" evidence="2">
    <location>
        <begin position="179"/>
        <end position="180"/>
    </location>
    <ligand>
        <name>ATP</name>
        <dbReference type="ChEBI" id="CHEBI:30616"/>
    </ligand>
</feature>
<dbReference type="Proteomes" id="UP001598130">
    <property type="component" value="Unassembled WGS sequence"/>
</dbReference>
<feature type="binding site" evidence="2">
    <location>
        <position position="41"/>
    </location>
    <ligand>
        <name>substrate</name>
    </ligand>
</feature>
<protein>
    <recommendedName>
        <fullName evidence="2">ATP-dependent dethiobiotin synthetase BioD</fullName>
        <ecNumber evidence="2">6.3.3.3</ecNumber>
    </recommendedName>
    <alternativeName>
        <fullName evidence="2">DTB synthetase</fullName>
        <shortName evidence="2">DTBS</shortName>
    </alternativeName>
    <alternativeName>
        <fullName evidence="2">Dethiobiotin synthase</fullName>
    </alternativeName>
</protein>
<dbReference type="InterPro" id="IPR027417">
    <property type="entry name" value="P-loop_NTPase"/>
</dbReference>
<dbReference type="SUPFAM" id="SSF52540">
    <property type="entry name" value="P-loop containing nucleoside triphosphate hydrolases"/>
    <property type="match status" value="1"/>
</dbReference>
<dbReference type="PANTHER" id="PTHR43210:SF5">
    <property type="entry name" value="DETHIOBIOTIN SYNTHETASE"/>
    <property type="match status" value="1"/>
</dbReference>
<feature type="binding site" evidence="2">
    <location>
        <begin position="119"/>
        <end position="122"/>
    </location>
    <ligand>
        <name>ATP</name>
        <dbReference type="ChEBI" id="CHEBI:30616"/>
    </ligand>
</feature>
<feature type="binding site" evidence="2">
    <location>
        <position position="53"/>
    </location>
    <ligand>
        <name>Mg(2+)</name>
        <dbReference type="ChEBI" id="CHEBI:18420"/>
    </ligand>
</feature>
<organism evidence="3 4">
    <name type="scientific">Phenylobacterium ferrooxidans</name>
    <dbReference type="NCBI Taxonomy" id="2982689"/>
    <lineage>
        <taxon>Bacteria</taxon>
        <taxon>Pseudomonadati</taxon>
        <taxon>Pseudomonadota</taxon>
        <taxon>Alphaproteobacteria</taxon>
        <taxon>Caulobacterales</taxon>
        <taxon>Caulobacteraceae</taxon>
        <taxon>Phenylobacterium</taxon>
    </lineage>
</organism>
<feature type="active site" evidence="2">
    <location>
        <position position="37"/>
    </location>
</feature>
<dbReference type="EMBL" id="JAOTJD010000030">
    <property type="protein sequence ID" value="MFD3265280.1"/>
    <property type="molecule type" value="Genomic_DNA"/>
</dbReference>
<keyword evidence="1 2" id="KW-0093">Biotin biosynthesis</keyword>
<keyword evidence="2" id="KW-0547">Nucleotide-binding</keyword>
<dbReference type="RefSeq" id="WP_377370736.1">
    <property type="nucleotide sequence ID" value="NZ_JAOTJD010000030.1"/>
</dbReference>
<comment type="caution">
    <text evidence="2">Lacks conserved residue(s) required for the propagation of feature annotation.</text>
</comment>
<proteinExistence type="inferred from homology"/>
<evidence type="ECO:0000313" key="3">
    <source>
        <dbReference type="EMBL" id="MFD3265280.1"/>
    </source>
</evidence>
<comment type="catalytic activity">
    <reaction evidence="2">
        <text>(7R,8S)-7,8-diammoniononanoate + CO2 + ATP = (4R,5S)-dethiobiotin + ADP + phosphate + 3 H(+)</text>
        <dbReference type="Rhea" id="RHEA:15805"/>
        <dbReference type="ChEBI" id="CHEBI:15378"/>
        <dbReference type="ChEBI" id="CHEBI:16526"/>
        <dbReference type="ChEBI" id="CHEBI:30616"/>
        <dbReference type="ChEBI" id="CHEBI:43474"/>
        <dbReference type="ChEBI" id="CHEBI:149469"/>
        <dbReference type="ChEBI" id="CHEBI:149473"/>
        <dbReference type="ChEBI" id="CHEBI:456216"/>
        <dbReference type="EC" id="6.3.3.3"/>
    </reaction>
</comment>
<feature type="binding site" evidence="2">
    <location>
        <position position="16"/>
    </location>
    <ligand>
        <name>Mg(2+)</name>
        <dbReference type="ChEBI" id="CHEBI:18420"/>
    </ligand>
</feature>
<dbReference type="PANTHER" id="PTHR43210">
    <property type="entry name" value="DETHIOBIOTIN SYNTHETASE"/>
    <property type="match status" value="1"/>
</dbReference>
<dbReference type="NCBIfam" id="TIGR00347">
    <property type="entry name" value="bioD"/>
    <property type="match status" value="1"/>
</dbReference>
<keyword evidence="4" id="KW-1185">Reference proteome</keyword>
<dbReference type="PIRSF" id="PIRSF006755">
    <property type="entry name" value="DTB_synth"/>
    <property type="match status" value="1"/>
</dbReference>
<keyword evidence="2" id="KW-0963">Cytoplasm</keyword>
<gene>
    <name evidence="2 3" type="primary">bioD</name>
    <name evidence="3" type="ORF">OCL97_15080</name>
</gene>
<dbReference type="HAMAP" id="MF_00336">
    <property type="entry name" value="BioD"/>
    <property type="match status" value="1"/>
</dbReference>
<evidence type="ECO:0000313" key="4">
    <source>
        <dbReference type="Proteomes" id="UP001598130"/>
    </source>
</evidence>
<evidence type="ECO:0000256" key="2">
    <source>
        <dbReference type="HAMAP-Rule" id="MF_00336"/>
    </source>
</evidence>
<keyword evidence="2" id="KW-0067">ATP-binding</keyword>
<dbReference type="Pfam" id="PF13500">
    <property type="entry name" value="AAA_26"/>
    <property type="match status" value="1"/>
</dbReference>
<keyword evidence="2 3" id="KW-0436">Ligase</keyword>
<name>A0ABW6CTX6_9CAUL</name>
<dbReference type="Gene3D" id="3.40.50.300">
    <property type="entry name" value="P-loop containing nucleotide triphosphate hydrolases"/>
    <property type="match status" value="1"/>
</dbReference>
<reference evidence="3 4" key="1">
    <citation type="submission" date="2022-09" db="EMBL/GenBank/DDBJ databases">
        <title>New species of Phenylobacterium.</title>
        <authorList>
            <person name="Mieszkin S."/>
        </authorList>
    </citation>
    <scope>NUCLEOTIDE SEQUENCE [LARGE SCALE GENOMIC DNA]</scope>
    <source>
        <strain evidence="3 4">HK31-G</strain>
    </source>
</reference>
<dbReference type="InterPro" id="IPR004472">
    <property type="entry name" value="DTB_synth_BioD"/>
</dbReference>
<feature type="binding site" evidence="2">
    <location>
        <position position="119"/>
    </location>
    <ligand>
        <name>Mg(2+)</name>
        <dbReference type="ChEBI" id="CHEBI:18420"/>
    </ligand>
</feature>
<comment type="function">
    <text evidence="2">Catalyzes a mechanistically unusual reaction, the ATP-dependent insertion of CO2 between the N7 and N8 nitrogen atoms of 7,8-diaminopelargonic acid (DAPA, also called 7,8-diammoniononanoate) to form a ureido ring.</text>
</comment>
<dbReference type="EC" id="6.3.3.3" evidence="2"/>
<dbReference type="CDD" id="cd03109">
    <property type="entry name" value="DTBS"/>
    <property type="match status" value="1"/>
</dbReference>
<comment type="subcellular location">
    <subcellularLocation>
        <location evidence="2">Cytoplasm</location>
    </subcellularLocation>
</comment>